<proteinExistence type="predicted"/>
<dbReference type="InterPro" id="IPR025535">
    <property type="entry name" value="DUF4421"/>
</dbReference>
<dbReference type="EMBL" id="JABKKE010000010">
    <property type="protein sequence ID" value="NPE14189.1"/>
    <property type="molecule type" value="Genomic_DNA"/>
</dbReference>
<organism evidence="1 2">
    <name type="scientific">Xylanibacter rodentium</name>
    <dbReference type="NCBI Taxonomy" id="2736289"/>
    <lineage>
        <taxon>Bacteria</taxon>
        <taxon>Pseudomonadati</taxon>
        <taxon>Bacteroidota</taxon>
        <taxon>Bacteroidia</taxon>
        <taxon>Bacteroidales</taxon>
        <taxon>Prevotellaceae</taxon>
        <taxon>Xylanibacter</taxon>
    </lineage>
</organism>
<keyword evidence="2" id="KW-1185">Reference proteome</keyword>
<protein>
    <submittedName>
        <fullName evidence="1">DUF4421 domain-containing protein</fullName>
    </submittedName>
</protein>
<evidence type="ECO:0000313" key="2">
    <source>
        <dbReference type="Proteomes" id="UP001193734"/>
    </source>
</evidence>
<sequence length="358" mass="40978">MVRLYLLLFVLIVAVTVETGAETEGKRKELSSLRKTVRDFSSIDTNYIEPQHYNFTVMGQTTATYEIYTLKSSTGQTVTLAPDVIMKVGPFFGWRWFFLGYTFDLRNISFGGKKQKRELDFSIYSSKIGIDLFYRRTGSDYKIRDVWMGDDVDVTRLEGVPFDGVSVGISGFDIYYIFNHRRFSYPAAFSQSTCQKRSCGSVIAGVGYTKNSLELDYTKLQKAVERNCEPNTVKIDSGLMFNSVDYYDVNVSCGYAYNWVFAKNWLFCASGAVAFAYKHSDGDMNEKKDFNFSFDNVNIDGIGRFGLVYNNTRWYAGASAIIRSYNYRKSRFSANNTFGSLNVYLGYNFGKKKRYKNK</sequence>
<dbReference type="Pfam" id="PF14391">
    <property type="entry name" value="DUF4421"/>
    <property type="match status" value="1"/>
</dbReference>
<accession>A0ABX2ATW9</accession>
<evidence type="ECO:0000313" key="1">
    <source>
        <dbReference type="EMBL" id="NPE14189.1"/>
    </source>
</evidence>
<dbReference type="Proteomes" id="UP001193734">
    <property type="component" value="Unassembled WGS sequence"/>
</dbReference>
<reference evidence="1 2" key="1">
    <citation type="submission" date="2020-05" db="EMBL/GenBank/DDBJ databases">
        <title>Distinct polysaccharide utilization as determinants for interspecies competition between intestinal Prevotella spp.</title>
        <authorList>
            <person name="Galvez E.J.C."/>
            <person name="Iljazovic A."/>
            <person name="Strowig T."/>
        </authorList>
    </citation>
    <scope>NUCLEOTIDE SEQUENCE [LARGE SCALE GENOMIC DNA]</scope>
    <source>
        <strain evidence="1 2">PROD</strain>
    </source>
</reference>
<name>A0ABX2ATW9_9BACT</name>
<gene>
    <name evidence="1" type="ORF">HPS55_07595</name>
</gene>
<dbReference type="RefSeq" id="WP_172175455.1">
    <property type="nucleotide sequence ID" value="NZ_CASGIA010000007.1"/>
</dbReference>
<dbReference type="GeneID" id="82157628"/>
<comment type="caution">
    <text evidence="1">The sequence shown here is derived from an EMBL/GenBank/DDBJ whole genome shotgun (WGS) entry which is preliminary data.</text>
</comment>